<evidence type="ECO:0000256" key="1">
    <source>
        <dbReference type="SAM" id="MobiDB-lite"/>
    </source>
</evidence>
<dbReference type="EMBL" id="BMAR01000001">
    <property type="protein sequence ID" value="GFR39872.1"/>
    <property type="molecule type" value="Genomic_DNA"/>
</dbReference>
<dbReference type="AlphaFoldDB" id="A0AAD3DFN5"/>
<proteinExistence type="predicted"/>
<protein>
    <submittedName>
        <fullName evidence="2">Uncharacterized protein</fullName>
    </submittedName>
</protein>
<feature type="compositionally biased region" description="Gly residues" evidence="1">
    <location>
        <begin position="231"/>
        <end position="246"/>
    </location>
</feature>
<feature type="region of interest" description="Disordered" evidence="1">
    <location>
        <begin position="96"/>
        <end position="146"/>
    </location>
</feature>
<evidence type="ECO:0000313" key="3">
    <source>
        <dbReference type="Proteomes" id="UP001054857"/>
    </source>
</evidence>
<feature type="non-terminal residue" evidence="2">
    <location>
        <position position="1"/>
    </location>
</feature>
<comment type="caution">
    <text evidence="2">The sequence shown here is derived from an EMBL/GenBank/DDBJ whole genome shotgun (WGS) entry which is preliminary data.</text>
</comment>
<name>A0AAD3DFN5_9CHLO</name>
<feature type="compositionally biased region" description="Low complexity" evidence="1">
    <location>
        <begin position="181"/>
        <end position="199"/>
    </location>
</feature>
<feature type="non-terminal residue" evidence="2">
    <location>
        <position position="353"/>
    </location>
</feature>
<sequence length="353" mass="33878">GLFQKLMLRHRSAGGSRSSAGVAAAGAELAGDGAGGAAEATAAAGAPAAGAWAASGQPVYGGNSIHGSAGGAEAATATATAAATATATQISISSNTGGGTVGSGAAPAPASNPNQSNHSRHPPAPTTLARMPPCITPAPPAPGLGPLPAPEGALLIIAHDTPQGCVHILGDLPLPPPSHQPPQQSHQQHQQQHQQQQQPGGSGGVGRDRSARNNGRGGAGGGASAAAPAGGAAGAAGSGAGGGSSGAGLRSAALAAVWRAVAACRVRFGVHMVAVAAPPKHARLAMTLEQIEQLSAARSQREGGQRLGSADSSPWQYHPELAALAAVHTLSLRLPGLWYCYGGGGGGGGAGTG</sequence>
<feature type="compositionally biased region" description="Pro residues" evidence="1">
    <location>
        <begin position="134"/>
        <end position="146"/>
    </location>
</feature>
<feature type="region of interest" description="Disordered" evidence="1">
    <location>
        <begin position="167"/>
        <end position="246"/>
    </location>
</feature>
<organism evidence="2 3">
    <name type="scientific">Astrephomene gubernaculifera</name>
    <dbReference type="NCBI Taxonomy" id="47775"/>
    <lineage>
        <taxon>Eukaryota</taxon>
        <taxon>Viridiplantae</taxon>
        <taxon>Chlorophyta</taxon>
        <taxon>core chlorophytes</taxon>
        <taxon>Chlorophyceae</taxon>
        <taxon>CS clade</taxon>
        <taxon>Chlamydomonadales</taxon>
        <taxon>Astrephomenaceae</taxon>
        <taxon>Astrephomene</taxon>
    </lineage>
</organism>
<reference evidence="2 3" key="1">
    <citation type="journal article" date="2021" name="Sci. Rep.">
        <title>Genome sequencing of the multicellular alga Astrephomene provides insights into convergent evolution of germ-soma differentiation.</title>
        <authorList>
            <person name="Yamashita S."/>
            <person name="Yamamoto K."/>
            <person name="Matsuzaki R."/>
            <person name="Suzuki S."/>
            <person name="Yamaguchi H."/>
            <person name="Hirooka S."/>
            <person name="Minakuchi Y."/>
            <person name="Miyagishima S."/>
            <person name="Kawachi M."/>
            <person name="Toyoda A."/>
            <person name="Nozaki H."/>
        </authorList>
    </citation>
    <scope>NUCLEOTIDE SEQUENCE [LARGE SCALE GENOMIC DNA]</scope>
    <source>
        <strain evidence="2 3">NIES-4017</strain>
    </source>
</reference>
<dbReference type="Proteomes" id="UP001054857">
    <property type="component" value="Unassembled WGS sequence"/>
</dbReference>
<feature type="compositionally biased region" description="Low complexity" evidence="1">
    <location>
        <begin position="103"/>
        <end position="117"/>
    </location>
</feature>
<gene>
    <name evidence="2" type="ORF">Agub_g373</name>
</gene>
<keyword evidence="3" id="KW-1185">Reference proteome</keyword>
<accession>A0AAD3DFN5</accession>
<evidence type="ECO:0000313" key="2">
    <source>
        <dbReference type="EMBL" id="GFR39872.1"/>
    </source>
</evidence>